<evidence type="ECO:0000313" key="2">
    <source>
        <dbReference type="EMBL" id="MBK1780293.1"/>
    </source>
</evidence>
<dbReference type="CDD" id="cd00755">
    <property type="entry name" value="YgdL_like"/>
    <property type="match status" value="1"/>
</dbReference>
<name>A0ABS1EBQ7_9BURK</name>
<organism evidence="2 3">
    <name type="scientific">Advenella mandrilli</name>
    <dbReference type="NCBI Taxonomy" id="2800330"/>
    <lineage>
        <taxon>Bacteria</taxon>
        <taxon>Pseudomonadati</taxon>
        <taxon>Pseudomonadota</taxon>
        <taxon>Betaproteobacteria</taxon>
        <taxon>Burkholderiales</taxon>
        <taxon>Alcaligenaceae</taxon>
    </lineage>
</organism>
<dbReference type="Proteomes" id="UP000635316">
    <property type="component" value="Unassembled WGS sequence"/>
</dbReference>
<dbReference type="PANTHER" id="PTHR43267">
    <property type="entry name" value="TRNA THREONYLCARBAMOYLADENOSINE DEHYDRATASE"/>
    <property type="match status" value="1"/>
</dbReference>
<evidence type="ECO:0000313" key="3">
    <source>
        <dbReference type="Proteomes" id="UP000635316"/>
    </source>
</evidence>
<dbReference type="SUPFAM" id="SSF69572">
    <property type="entry name" value="Activating enzymes of the ubiquitin-like proteins"/>
    <property type="match status" value="1"/>
</dbReference>
<dbReference type="PANTHER" id="PTHR43267:SF1">
    <property type="entry name" value="TRNA THREONYLCARBAMOYLADENOSINE DEHYDRATASE"/>
    <property type="match status" value="1"/>
</dbReference>
<protein>
    <submittedName>
        <fullName evidence="2">tRNA threonylcarbamoyladenosine dehydratase</fullName>
    </submittedName>
</protein>
<dbReference type="InterPro" id="IPR035985">
    <property type="entry name" value="Ubiquitin-activating_enz"/>
</dbReference>
<dbReference type="Pfam" id="PF00899">
    <property type="entry name" value="ThiF"/>
    <property type="match status" value="1"/>
</dbReference>
<proteinExistence type="predicted"/>
<sequence length="292" mass="31312">MQESNNERRFGGLRRLYGEKATQTLASAHVMVAGIGGVGSWVAEALARSGVGQLTLADLDHVAESNVNRQIHALSQTMGMAKVQAMAERVAGINPECQVHRFEDFVDATNINELLDDRQPDVFIDCTDQVSAKVAMVLACRQRKVPLIMCGGAGGKTNPLSLCAGDLSQARNDALLARLRNILRKQHGFAKGSDHNGKALKRVPKMNVDCFWFDQPAILPDLWQVGKDDAGQARNNDVEQIRNNDAGKNAGQTESNSPLQGLSCAGYGSCVTVTATMGMAVANAGIAQLLKL</sequence>
<dbReference type="InterPro" id="IPR045886">
    <property type="entry name" value="ThiF/MoeB/HesA"/>
</dbReference>
<feature type="domain" description="THIF-type NAD/FAD binding fold" evidence="1">
    <location>
        <begin position="16"/>
        <end position="162"/>
    </location>
</feature>
<dbReference type="InterPro" id="IPR000594">
    <property type="entry name" value="ThiF_NAD_FAD-bd"/>
</dbReference>
<evidence type="ECO:0000259" key="1">
    <source>
        <dbReference type="Pfam" id="PF00899"/>
    </source>
</evidence>
<keyword evidence="3" id="KW-1185">Reference proteome</keyword>
<accession>A0ABS1EBQ7</accession>
<dbReference type="EMBL" id="JAENGP010000003">
    <property type="protein sequence ID" value="MBK1780293.1"/>
    <property type="molecule type" value="Genomic_DNA"/>
</dbReference>
<dbReference type="Gene3D" id="3.40.50.720">
    <property type="entry name" value="NAD(P)-binding Rossmann-like Domain"/>
    <property type="match status" value="1"/>
</dbReference>
<reference evidence="2 3" key="1">
    <citation type="submission" date="2020-12" db="EMBL/GenBank/DDBJ databases">
        <authorList>
            <person name="Lu T."/>
            <person name="Wang Q."/>
            <person name="Han X."/>
        </authorList>
    </citation>
    <scope>NUCLEOTIDE SEQUENCE [LARGE SCALE GENOMIC DNA]</scope>
    <source>
        <strain evidence="2 3">WQ 585</strain>
    </source>
</reference>
<comment type="caution">
    <text evidence="2">The sequence shown here is derived from an EMBL/GenBank/DDBJ whole genome shotgun (WGS) entry which is preliminary data.</text>
</comment>
<dbReference type="RefSeq" id="WP_200234269.1">
    <property type="nucleotide sequence ID" value="NZ_JAENGP010000003.1"/>
</dbReference>
<gene>
    <name evidence="2" type="ORF">JHL22_03585</name>
</gene>